<evidence type="ECO:0000256" key="3">
    <source>
        <dbReference type="ARBA" id="ARBA00022475"/>
    </source>
</evidence>
<dbReference type="PROSITE" id="PS51421">
    <property type="entry name" value="RAS"/>
    <property type="match status" value="1"/>
</dbReference>
<dbReference type="Proteomes" id="UP000054408">
    <property type="component" value="Unassembled WGS sequence"/>
</dbReference>
<keyword evidence="4" id="KW-0488">Methylation</keyword>
<evidence type="ECO:0000256" key="6">
    <source>
        <dbReference type="ARBA" id="ARBA00023134"/>
    </source>
</evidence>
<dbReference type="GO" id="GO:0005525">
    <property type="term" value="F:GTP binding"/>
    <property type="evidence" value="ECO:0007669"/>
    <property type="project" value="UniProtKB-KW"/>
</dbReference>
<dbReference type="GO" id="GO:0007264">
    <property type="term" value="P:small GTPase-mediated signal transduction"/>
    <property type="evidence" value="ECO:0007669"/>
    <property type="project" value="InterPro"/>
</dbReference>
<keyword evidence="7" id="KW-0472">Membrane</keyword>
<reference evidence="10 11" key="1">
    <citation type="submission" date="2010-05" db="EMBL/GenBank/DDBJ databases">
        <title>The Genome Sequence of Thecamonas trahens ATCC 50062.</title>
        <authorList>
            <consortium name="The Broad Institute Genome Sequencing Platform"/>
            <person name="Russ C."/>
            <person name="Cuomo C."/>
            <person name="Shea T."/>
            <person name="Young S.K."/>
            <person name="Zeng Q."/>
            <person name="Koehrsen M."/>
            <person name="Haas B."/>
            <person name="Borodovsky M."/>
            <person name="Guigo R."/>
            <person name="Alvarado L."/>
            <person name="Berlin A."/>
            <person name="Bochicchio J."/>
            <person name="Borenstein D."/>
            <person name="Chapman S."/>
            <person name="Chen Z."/>
            <person name="Freedman E."/>
            <person name="Gellesch M."/>
            <person name="Goldberg J."/>
            <person name="Griggs A."/>
            <person name="Gujja S."/>
            <person name="Heilman E."/>
            <person name="Heiman D."/>
            <person name="Hepburn T."/>
            <person name="Howarth C."/>
            <person name="Jen D."/>
            <person name="Larson L."/>
            <person name="Mehta T."/>
            <person name="Park D."/>
            <person name="Pearson M."/>
            <person name="Roberts A."/>
            <person name="Saif S."/>
            <person name="Shenoy N."/>
            <person name="Sisk P."/>
            <person name="Stolte C."/>
            <person name="Sykes S."/>
            <person name="Thomson T."/>
            <person name="Walk T."/>
            <person name="White J."/>
            <person name="Yandava C."/>
            <person name="Burger G."/>
            <person name="Gray M.W."/>
            <person name="Holland P.W.H."/>
            <person name="King N."/>
            <person name="Lang F.B.F."/>
            <person name="Roger A.J."/>
            <person name="Ruiz-Trillo I."/>
            <person name="Lander E."/>
            <person name="Nusbaum C."/>
        </authorList>
    </citation>
    <scope>NUCLEOTIDE SEQUENCE [LARGE SCALE GENOMIC DNA]</scope>
    <source>
        <strain evidence="10 11">ATCC 50062</strain>
    </source>
</reference>
<dbReference type="STRING" id="461836.A0A0L0DTK5"/>
<dbReference type="SMART" id="SM00174">
    <property type="entry name" value="RHO"/>
    <property type="match status" value="1"/>
</dbReference>
<gene>
    <name evidence="10" type="ORF">AMSG_01820</name>
</gene>
<keyword evidence="9" id="KW-0636">Prenylation</keyword>
<keyword evidence="11" id="KW-1185">Reference proteome</keyword>
<evidence type="ECO:0000313" key="10">
    <source>
        <dbReference type="EMBL" id="KNC55557.1"/>
    </source>
</evidence>
<dbReference type="SMART" id="SM00175">
    <property type="entry name" value="RAB"/>
    <property type="match status" value="1"/>
</dbReference>
<dbReference type="NCBIfam" id="TIGR00231">
    <property type="entry name" value="small_GTP"/>
    <property type="match status" value="1"/>
</dbReference>
<keyword evidence="3" id="KW-1003">Cell membrane</keyword>
<dbReference type="Gene3D" id="3.40.50.300">
    <property type="entry name" value="P-loop containing nucleotide triphosphate hydrolases"/>
    <property type="match status" value="1"/>
</dbReference>
<evidence type="ECO:0000256" key="7">
    <source>
        <dbReference type="ARBA" id="ARBA00023136"/>
    </source>
</evidence>
<dbReference type="RefSeq" id="XP_013761331.1">
    <property type="nucleotide sequence ID" value="XM_013905877.1"/>
</dbReference>
<comment type="subcellular location">
    <subcellularLocation>
        <location evidence="1">Cell membrane</location>
        <topology evidence="1">Lipid-anchor</topology>
        <orientation evidence="1">Cytoplasmic side</orientation>
    </subcellularLocation>
</comment>
<keyword evidence="8" id="KW-0449">Lipoprotein</keyword>
<dbReference type="GO" id="GO:0005886">
    <property type="term" value="C:plasma membrane"/>
    <property type="evidence" value="ECO:0007669"/>
    <property type="project" value="UniProtKB-SubCell"/>
</dbReference>
<evidence type="ECO:0000256" key="5">
    <source>
        <dbReference type="ARBA" id="ARBA00022741"/>
    </source>
</evidence>
<comment type="similarity">
    <text evidence="2">Belongs to the small GTPase superfamily. Rho family.</text>
</comment>
<dbReference type="InterPro" id="IPR001806">
    <property type="entry name" value="Small_GTPase"/>
</dbReference>
<dbReference type="SMART" id="SM00173">
    <property type="entry name" value="RAS"/>
    <property type="match status" value="1"/>
</dbReference>
<dbReference type="FunFam" id="3.40.50.300:FF:000983">
    <property type="entry name" value="Rho family GTPase"/>
    <property type="match status" value="1"/>
</dbReference>
<sequence>MTNVVARKLVIVGDGSVGKTCLLLRYAKGEFQTAYIPTVFDSTIVDITIDDVDIELSLWDTAGQEDYDRLRPLSYTDTSVVLIAFSVVRPDTLKNVHLKWKDEVQHFCPSAPILLIGTKSDLRESSTEPTVSPEEAKAAAAAIGAASYIECSALSDVNVNTVFQTAARAALEGVERAPSKRKCSLL</sequence>
<evidence type="ECO:0000256" key="4">
    <source>
        <dbReference type="ARBA" id="ARBA00022481"/>
    </source>
</evidence>
<dbReference type="eggNOG" id="KOG0393">
    <property type="taxonomic scope" value="Eukaryota"/>
</dbReference>
<keyword evidence="5" id="KW-0547">Nucleotide-binding</keyword>
<evidence type="ECO:0000256" key="9">
    <source>
        <dbReference type="ARBA" id="ARBA00023289"/>
    </source>
</evidence>
<keyword evidence="6" id="KW-0342">GTP-binding</keyword>
<dbReference type="EMBL" id="GL349439">
    <property type="protein sequence ID" value="KNC55557.1"/>
    <property type="molecule type" value="Genomic_DNA"/>
</dbReference>
<dbReference type="PROSITE" id="PS51420">
    <property type="entry name" value="RHO"/>
    <property type="match status" value="1"/>
</dbReference>
<dbReference type="SMART" id="SM00176">
    <property type="entry name" value="RAN"/>
    <property type="match status" value="1"/>
</dbReference>
<dbReference type="InterPro" id="IPR027417">
    <property type="entry name" value="P-loop_NTPase"/>
</dbReference>
<dbReference type="SUPFAM" id="SSF52540">
    <property type="entry name" value="P-loop containing nucleoside triphosphate hydrolases"/>
    <property type="match status" value="1"/>
</dbReference>
<dbReference type="PANTHER" id="PTHR24072">
    <property type="entry name" value="RHO FAMILY GTPASE"/>
    <property type="match status" value="1"/>
</dbReference>
<evidence type="ECO:0000313" key="11">
    <source>
        <dbReference type="Proteomes" id="UP000054408"/>
    </source>
</evidence>
<proteinExistence type="inferred from homology"/>
<name>A0A0L0DTK5_THETB</name>
<accession>A0A0L0DTK5</accession>
<dbReference type="Pfam" id="PF00071">
    <property type="entry name" value="Ras"/>
    <property type="match status" value="1"/>
</dbReference>
<dbReference type="PRINTS" id="PR00449">
    <property type="entry name" value="RASTRNSFRMNG"/>
</dbReference>
<dbReference type="CDD" id="cd00157">
    <property type="entry name" value="Rho"/>
    <property type="match status" value="1"/>
</dbReference>
<dbReference type="InterPro" id="IPR003578">
    <property type="entry name" value="Small_GTPase_Rho"/>
</dbReference>
<evidence type="ECO:0000256" key="8">
    <source>
        <dbReference type="ARBA" id="ARBA00023288"/>
    </source>
</evidence>
<organism evidence="10 11">
    <name type="scientific">Thecamonas trahens ATCC 50062</name>
    <dbReference type="NCBI Taxonomy" id="461836"/>
    <lineage>
        <taxon>Eukaryota</taxon>
        <taxon>Apusozoa</taxon>
        <taxon>Apusomonadida</taxon>
        <taxon>Apusomonadidae</taxon>
        <taxon>Thecamonas</taxon>
    </lineage>
</organism>
<dbReference type="InterPro" id="IPR005225">
    <property type="entry name" value="Small_GTP-bd"/>
</dbReference>
<protein>
    <submittedName>
        <fullName evidence="10">Uncharacterized protein</fullName>
    </submittedName>
</protein>
<dbReference type="OrthoDB" id="8830751at2759"/>
<evidence type="ECO:0000256" key="2">
    <source>
        <dbReference type="ARBA" id="ARBA00010142"/>
    </source>
</evidence>
<evidence type="ECO:0000256" key="1">
    <source>
        <dbReference type="ARBA" id="ARBA00004342"/>
    </source>
</evidence>
<dbReference type="GeneID" id="25561548"/>
<dbReference type="PROSITE" id="PS51419">
    <property type="entry name" value="RAB"/>
    <property type="match status" value="1"/>
</dbReference>
<dbReference type="AlphaFoldDB" id="A0A0L0DTK5"/>
<dbReference type="OMA" id="INASGYQ"/>
<dbReference type="GO" id="GO:0003924">
    <property type="term" value="F:GTPase activity"/>
    <property type="evidence" value="ECO:0007669"/>
    <property type="project" value="InterPro"/>
</dbReference>